<accession>A0AA35UPC2</accession>
<dbReference type="PANTHER" id="PTHR10110">
    <property type="entry name" value="SODIUM/HYDROGEN EXCHANGER"/>
    <property type="match status" value="1"/>
</dbReference>
<gene>
    <name evidence="12" type="ORF">LMG32879_000482</name>
</gene>
<feature type="transmembrane region" description="Helical" evidence="10">
    <location>
        <begin position="395"/>
        <end position="419"/>
    </location>
</feature>
<evidence type="ECO:0000256" key="6">
    <source>
        <dbReference type="ARBA" id="ARBA00023053"/>
    </source>
</evidence>
<evidence type="ECO:0000256" key="7">
    <source>
        <dbReference type="ARBA" id="ARBA00023065"/>
    </source>
</evidence>
<dbReference type="Pfam" id="PF00027">
    <property type="entry name" value="cNMP_binding"/>
    <property type="match status" value="1"/>
</dbReference>
<feature type="transmembrane region" description="Helical" evidence="10">
    <location>
        <begin position="323"/>
        <end position="345"/>
    </location>
</feature>
<evidence type="ECO:0000256" key="8">
    <source>
        <dbReference type="ARBA" id="ARBA00023136"/>
    </source>
</evidence>
<dbReference type="GO" id="GO:0015385">
    <property type="term" value="F:sodium:proton antiporter activity"/>
    <property type="evidence" value="ECO:0007669"/>
    <property type="project" value="InterPro"/>
</dbReference>
<feature type="transmembrane region" description="Helical" evidence="10">
    <location>
        <begin position="365"/>
        <end position="383"/>
    </location>
</feature>
<dbReference type="Gene3D" id="2.60.120.10">
    <property type="entry name" value="Jelly Rolls"/>
    <property type="match status" value="1"/>
</dbReference>
<keyword evidence="3" id="KW-1003">Cell membrane</keyword>
<dbReference type="RefSeq" id="WP_289841637.1">
    <property type="nucleotide sequence ID" value="NZ_CATKSH010000002.1"/>
</dbReference>
<feature type="domain" description="Cyclic nucleotide-binding" evidence="11">
    <location>
        <begin position="711"/>
        <end position="825"/>
    </location>
</feature>
<name>A0AA35UPC2_9PROT</name>
<keyword evidence="4 10" id="KW-0812">Transmembrane</keyword>
<proteinExistence type="predicted"/>
<feature type="transmembrane region" description="Helical" evidence="10">
    <location>
        <begin position="247"/>
        <end position="275"/>
    </location>
</feature>
<dbReference type="EMBL" id="CATKSH010000002">
    <property type="protein sequence ID" value="CAI9119662.1"/>
    <property type="molecule type" value="Genomic_DNA"/>
</dbReference>
<dbReference type="GO" id="GO:0051453">
    <property type="term" value="P:regulation of intracellular pH"/>
    <property type="evidence" value="ECO:0007669"/>
    <property type="project" value="TreeGrafter"/>
</dbReference>
<keyword evidence="5 10" id="KW-1133">Transmembrane helix</keyword>
<dbReference type="SUPFAM" id="SSF51206">
    <property type="entry name" value="cAMP-binding domain-like"/>
    <property type="match status" value="1"/>
</dbReference>
<dbReference type="PANTHER" id="PTHR10110:SF86">
    <property type="entry name" value="SODIUM_HYDROGEN EXCHANGER 7"/>
    <property type="match status" value="1"/>
</dbReference>
<keyword evidence="9" id="KW-0739">Sodium transport</keyword>
<feature type="transmembrane region" description="Helical" evidence="10">
    <location>
        <begin position="210"/>
        <end position="235"/>
    </location>
</feature>
<dbReference type="GO" id="GO:0098719">
    <property type="term" value="P:sodium ion import across plasma membrane"/>
    <property type="evidence" value="ECO:0007669"/>
    <property type="project" value="TreeGrafter"/>
</dbReference>
<evidence type="ECO:0000313" key="13">
    <source>
        <dbReference type="Proteomes" id="UP001176960"/>
    </source>
</evidence>
<comment type="caution">
    <text evidence="12">The sequence shown here is derived from an EMBL/GenBank/DDBJ whole genome shotgun (WGS) entry which is preliminary data.</text>
</comment>
<dbReference type="InterPro" id="IPR000595">
    <property type="entry name" value="cNMP-bd_dom"/>
</dbReference>
<evidence type="ECO:0000256" key="2">
    <source>
        <dbReference type="ARBA" id="ARBA00022448"/>
    </source>
</evidence>
<feature type="transmembrane region" description="Helical" evidence="10">
    <location>
        <begin position="35"/>
        <end position="57"/>
    </location>
</feature>
<dbReference type="InterPro" id="IPR018422">
    <property type="entry name" value="Cation/H_exchanger_CPA1"/>
</dbReference>
<feature type="transmembrane region" description="Helical" evidence="10">
    <location>
        <begin position="77"/>
        <end position="94"/>
    </location>
</feature>
<keyword evidence="8 10" id="KW-0472">Membrane</keyword>
<organism evidence="12 13">
    <name type="scientific">Brytella acorum</name>
    <dbReference type="NCBI Taxonomy" id="2959299"/>
    <lineage>
        <taxon>Bacteria</taxon>
        <taxon>Pseudomonadati</taxon>
        <taxon>Pseudomonadota</taxon>
        <taxon>Alphaproteobacteria</taxon>
        <taxon>Acetobacterales</taxon>
        <taxon>Acetobacteraceae</taxon>
        <taxon>Brytella</taxon>
    </lineage>
</organism>
<sequence length="863" mass="94134">MSVTGLAAVLLALALLLVLVSLIQPLSRRFEISEAVLLAIAGIFLGGMAALVLRSSTTELFDGAAETLLDFPVNSESFLLIFLPILVFQGAIAIDVRRLAHEAATVLLLAVVAVVVSTALIGLALYPLSNGQSLVVCLLLGSIVATTDPSAVAGIFRDIGAATRLTRLVEGEALLNDAAAIAIFSILLAAVTSHHEIHFGGAIIDFGVSFGGAIVVGVIIARLTLLCCAALGGLPAAEMSLTLALPYIVYILCDEFLGFSGVVAVAAAGLTVSAYGPSTFRPNVWRFLTELWEQLVFWAGSLLFLLAALLVPRLMIGTTRWDCLLILVASVAGLLARGSVVFGLLPVLAAARLSPPVPTPFKITMVWGGLRGAITLALALAVTENRSVSTQVAHFVGIIATGFVLVTLLLNGTTLRYLVIFLKLDQLSPIDQALRHQVLGIGLNHVAERTGEVAGELGFSATSQKNVIREIEHRAEDERAANTFDTAISDRQRVVLALITIADQERSLLLDIFRIQGLSRRVMETLLRTAESMVDGARLEGRFGYVRALRRRLQPGARFRIAQFLHRRFHIDTPLMYSMMERFEMLMIAHLVSLSLLRFMHERLEPTLGSRVSEIVSEVLGRQRRMLDDALETLRLHYHGYSEALESRILQQISLRLEAEEYDALHDDNLITDEIYRELLRDIEKRSHRLSMPPRFDLKSGIEQRLRAFPAFRGVPDAPLHELTKSISLHFASPGEVLLRRGGKIKTIYAVIAGLAELHLPEQDIQFGAGDMIGAAALIHGLPARGTVRSLQFGHLLAIPASKFEDLLRRYPIVQRTIDHRHEDRVQGRQMPTTPSGESVETLVKDTRIIADMISANTGHTGS</sequence>
<dbReference type="PROSITE" id="PS50042">
    <property type="entry name" value="CNMP_BINDING_3"/>
    <property type="match status" value="1"/>
</dbReference>
<dbReference type="InterPro" id="IPR006153">
    <property type="entry name" value="Cation/H_exchanger_TM"/>
</dbReference>
<evidence type="ECO:0000256" key="3">
    <source>
        <dbReference type="ARBA" id="ARBA00022475"/>
    </source>
</evidence>
<dbReference type="Pfam" id="PF00999">
    <property type="entry name" value="Na_H_Exchanger"/>
    <property type="match status" value="1"/>
</dbReference>
<feature type="transmembrane region" description="Helical" evidence="10">
    <location>
        <begin position="6"/>
        <end position="23"/>
    </location>
</feature>
<dbReference type="InterPro" id="IPR014710">
    <property type="entry name" value="RmlC-like_jellyroll"/>
</dbReference>
<dbReference type="Proteomes" id="UP001176960">
    <property type="component" value="Unassembled WGS sequence"/>
</dbReference>
<evidence type="ECO:0000256" key="10">
    <source>
        <dbReference type="SAM" id="Phobius"/>
    </source>
</evidence>
<feature type="transmembrane region" description="Helical" evidence="10">
    <location>
        <begin position="295"/>
        <end position="316"/>
    </location>
</feature>
<feature type="transmembrane region" description="Helical" evidence="10">
    <location>
        <begin position="168"/>
        <end position="190"/>
    </location>
</feature>
<comment type="subcellular location">
    <subcellularLocation>
        <location evidence="1">Cell membrane</location>
        <topology evidence="1">Multi-pass membrane protein</topology>
    </subcellularLocation>
</comment>
<dbReference type="InterPro" id="IPR018490">
    <property type="entry name" value="cNMP-bd_dom_sf"/>
</dbReference>
<evidence type="ECO:0000256" key="1">
    <source>
        <dbReference type="ARBA" id="ARBA00004651"/>
    </source>
</evidence>
<dbReference type="Gene3D" id="6.10.140.1330">
    <property type="match status" value="1"/>
</dbReference>
<dbReference type="CDD" id="cd00038">
    <property type="entry name" value="CAP_ED"/>
    <property type="match status" value="1"/>
</dbReference>
<evidence type="ECO:0000256" key="9">
    <source>
        <dbReference type="ARBA" id="ARBA00023201"/>
    </source>
</evidence>
<evidence type="ECO:0000256" key="5">
    <source>
        <dbReference type="ARBA" id="ARBA00022989"/>
    </source>
</evidence>
<dbReference type="SMART" id="SM00100">
    <property type="entry name" value="cNMP"/>
    <property type="match status" value="1"/>
</dbReference>
<dbReference type="GO" id="GO:0015386">
    <property type="term" value="F:potassium:proton antiporter activity"/>
    <property type="evidence" value="ECO:0007669"/>
    <property type="project" value="TreeGrafter"/>
</dbReference>
<dbReference type="AlphaFoldDB" id="A0AA35UPC2"/>
<evidence type="ECO:0000313" key="12">
    <source>
        <dbReference type="EMBL" id="CAI9119662.1"/>
    </source>
</evidence>
<dbReference type="GO" id="GO:0005886">
    <property type="term" value="C:plasma membrane"/>
    <property type="evidence" value="ECO:0007669"/>
    <property type="project" value="UniProtKB-SubCell"/>
</dbReference>
<keyword evidence="13" id="KW-1185">Reference proteome</keyword>
<evidence type="ECO:0000259" key="11">
    <source>
        <dbReference type="PROSITE" id="PS50042"/>
    </source>
</evidence>
<keyword evidence="6" id="KW-0915">Sodium</keyword>
<reference evidence="12" key="1">
    <citation type="submission" date="2023-03" db="EMBL/GenBank/DDBJ databases">
        <authorList>
            <person name="Cleenwerck I."/>
        </authorList>
    </citation>
    <scope>NUCLEOTIDE SEQUENCE</scope>
    <source>
        <strain evidence="12">LMG 32879</strain>
    </source>
</reference>
<keyword evidence="2" id="KW-0813">Transport</keyword>
<evidence type="ECO:0000256" key="4">
    <source>
        <dbReference type="ARBA" id="ARBA00022692"/>
    </source>
</evidence>
<keyword evidence="7" id="KW-0406">Ion transport</keyword>
<feature type="transmembrane region" description="Helical" evidence="10">
    <location>
        <begin position="106"/>
        <end position="126"/>
    </location>
</feature>
<protein>
    <submittedName>
        <fullName evidence="12">Cation:proton antiporter</fullName>
    </submittedName>
</protein>